<dbReference type="Proteomes" id="UP001301140">
    <property type="component" value="Unassembled WGS sequence"/>
</dbReference>
<dbReference type="PANTHER" id="PTHR12526">
    <property type="entry name" value="GLYCOSYLTRANSFERASE"/>
    <property type="match status" value="1"/>
</dbReference>
<dbReference type="Gene3D" id="3.40.50.2000">
    <property type="entry name" value="Glycogen Phosphorylase B"/>
    <property type="match status" value="2"/>
</dbReference>
<name>A0AAP3XT56_9PROT</name>
<keyword evidence="3 6" id="KW-0808">Transferase</keyword>
<feature type="domain" description="Glycosyl transferase family 1" evidence="4">
    <location>
        <begin position="208"/>
        <end position="370"/>
    </location>
</feature>
<sequence length="396" mass="41922">MHAVKPLVEISLPIMPPERTASAKRPLIVHLLPDLAPCDLTHGLVDLTRHLRGEGFEVMVASAGGPLARDLAGAGASHQTLRAAGGGLLGSWLGVRRLATALERPGSTVVHVHRRASVVLGGKAAKRAGAAMLTTIEQPEELAGEDGALLLAGDRAVVPSDYVAEQVLSRPDVEPDRVVVVPPGIDLGEFDPDRVRGAQVAALAERWNVGADRRVILLPAPLTPGMGHLALLRAVARLRRRDLVLMCLGPARGGDGLLRSLEAEIRANGIGDLIRFAEGEADLAAACQLADVVALPADRPLPTARAIVAAQAMGKPVVVSNLGALPELMLPAATGWIVPPENAVELAWALERALLLEDEVRVRIAQRARAFVAAELSGETSWRRMTRIYRDLLPGD</sequence>
<dbReference type="SUPFAM" id="SSF53756">
    <property type="entry name" value="UDP-Glycosyltransferase/glycogen phosphorylase"/>
    <property type="match status" value="1"/>
</dbReference>
<evidence type="ECO:0000313" key="6">
    <source>
        <dbReference type="EMBL" id="MDF1587511.1"/>
    </source>
</evidence>
<dbReference type="EC" id="2.4.-.-" evidence="6"/>
<evidence type="ECO:0000256" key="1">
    <source>
        <dbReference type="ARBA" id="ARBA00009481"/>
    </source>
</evidence>
<dbReference type="AlphaFoldDB" id="A0AAP3XT56"/>
<gene>
    <name evidence="6" type="ORF">PZ740_14075</name>
</gene>
<dbReference type="InterPro" id="IPR001296">
    <property type="entry name" value="Glyco_trans_1"/>
</dbReference>
<comment type="caution">
    <text evidence="6">The sequence shown here is derived from an EMBL/GenBank/DDBJ whole genome shotgun (WGS) entry which is preliminary data.</text>
</comment>
<dbReference type="PANTHER" id="PTHR12526:SF640">
    <property type="entry name" value="COLANIC ACID BIOSYNTHESIS GLYCOSYLTRANSFERASE WCAL-RELATED"/>
    <property type="match status" value="1"/>
</dbReference>
<evidence type="ECO:0000313" key="7">
    <source>
        <dbReference type="Proteomes" id="UP001301140"/>
    </source>
</evidence>
<evidence type="ECO:0000256" key="3">
    <source>
        <dbReference type="ARBA" id="ARBA00022679"/>
    </source>
</evidence>
<organism evidence="6 7">
    <name type="scientific">Marinimicrococcus flavescens</name>
    <dbReference type="NCBI Taxonomy" id="3031815"/>
    <lineage>
        <taxon>Bacteria</taxon>
        <taxon>Pseudomonadati</taxon>
        <taxon>Pseudomonadota</taxon>
        <taxon>Alphaproteobacteria</taxon>
        <taxon>Geminicoccales</taxon>
        <taxon>Geminicoccaceae</taxon>
        <taxon>Marinimicrococcus</taxon>
    </lineage>
</organism>
<keyword evidence="2 6" id="KW-0328">Glycosyltransferase</keyword>
<evidence type="ECO:0000259" key="4">
    <source>
        <dbReference type="Pfam" id="PF00534"/>
    </source>
</evidence>
<dbReference type="GO" id="GO:0016757">
    <property type="term" value="F:glycosyltransferase activity"/>
    <property type="evidence" value="ECO:0007669"/>
    <property type="project" value="UniProtKB-KW"/>
</dbReference>
<keyword evidence="7" id="KW-1185">Reference proteome</keyword>
<evidence type="ECO:0000259" key="5">
    <source>
        <dbReference type="Pfam" id="PF13439"/>
    </source>
</evidence>
<dbReference type="Pfam" id="PF00534">
    <property type="entry name" value="Glycos_transf_1"/>
    <property type="match status" value="1"/>
</dbReference>
<evidence type="ECO:0000256" key="2">
    <source>
        <dbReference type="ARBA" id="ARBA00022676"/>
    </source>
</evidence>
<dbReference type="RefSeq" id="WP_327789935.1">
    <property type="nucleotide sequence ID" value="NZ_JARGEQ010000135.1"/>
</dbReference>
<accession>A0AAP3XT56</accession>
<dbReference type="EMBL" id="JARGEQ010000135">
    <property type="protein sequence ID" value="MDF1587511.1"/>
    <property type="molecule type" value="Genomic_DNA"/>
</dbReference>
<dbReference type="Pfam" id="PF13439">
    <property type="entry name" value="Glyco_transf_4"/>
    <property type="match status" value="1"/>
</dbReference>
<comment type="similarity">
    <text evidence="1">Belongs to the glycosyltransferase group 1 family. Glycosyltransferase 4 subfamily.</text>
</comment>
<dbReference type="InterPro" id="IPR028098">
    <property type="entry name" value="Glyco_trans_4-like_N"/>
</dbReference>
<proteinExistence type="inferred from homology"/>
<feature type="domain" description="Glycosyltransferase subfamily 4-like N-terminal" evidence="5">
    <location>
        <begin position="44"/>
        <end position="187"/>
    </location>
</feature>
<reference evidence="6 7" key="1">
    <citation type="submission" date="2023-03" db="EMBL/GenBank/DDBJ databases">
        <title>YIM 152171 draft genome.</title>
        <authorList>
            <person name="Yang Z."/>
        </authorList>
    </citation>
    <scope>NUCLEOTIDE SEQUENCE [LARGE SCALE GENOMIC DNA]</scope>
    <source>
        <strain evidence="6 7">YIM 152171</strain>
    </source>
</reference>
<protein>
    <submittedName>
        <fullName evidence="6">Glycosyltransferase</fullName>
        <ecNumber evidence="6">2.4.-.-</ecNumber>
    </submittedName>
</protein>